<dbReference type="EMBL" id="KV748850">
    <property type="protein sequence ID" value="OCL12628.1"/>
    <property type="molecule type" value="Genomic_DNA"/>
</dbReference>
<evidence type="ECO:0000313" key="2">
    <source>
        <dbReference type="Proteomes" id="UP000250140"/>
    </source>
</evidence>
<dbReference type="OrthoDB" id="3720847at2759"/>
<proteinExistence type="predicted"/>
<dbReference type="Proteomes" id="UP000250140">
    <property type="component" value="Unassembled WGS sequence"/>
</dbReference>
<organism evidence="1 2">
    <name type="scientific">Glonium stellatum</name>
    <dbReference type="NCBI Taxonomy" id="574774"/>
    <lineage>
        <taxon>Eukaryota</taxon>
        <taxon>Fungi</taxon>
        <taxon>Dikarya</taxon>
        <taxon>Ascomycota</taxon>
        <taxon>Pezizomycotina</taxon>
        <taxon>Dothideomycetes</taxon>
        <taxon>Pleosporomycetidae</taxon>
        <taxon>Gloniales</taxon>
        <taxon>Gloniaceae</taxon>
        <taxon>Glonium</taxon>
    </lineage>
</organism>
<evidence type="ECO:0000313" key="1">
    <source>
        <dbReference type="EMBL" id="OCL12628.1"/>
    </source>
</evidence>
<accession>A0A8E2F9Y7</accession>
<reference evidence="1 2" key="1">
    <citation type="journal article" date="2016" name="Nat. Commun.">
        <title>Ectomycorrhizal ecology is imprinted in the genome of the dominant symbiotic fungus Cenococcum geophilum.</title>
        <authorList>
            <consortium name="DOE Joint Genome Institute"/>
            <person name="Peter M."/>
            <person name="Kohler A."/>
            <person name="Ohm R.A."/>
            <person name="Kuo A."/>
            <person name="Krutzmann J."/>
            <person name="Morin E."/>
            <person name="Arend M."/>
            <person name="Barry K.W."/>
            <person name="Binder M."/>
            <person name="Choi C."/>
            <person name="Clum A."/>
            <person name="Copeland A."/>
            <person name="Grisel N."/>
            <person name="Haridas S."/>
            <person name="Kipfer T."/>
            <person name="LaButti K."/>
            <person name="Lindquist E."/>
            <person name="Lipzen A."/>
            <person name="Maire R."/>
            <person name="Meier B."/>
            <person name="Mihaltcheva S."/>
            <person name="Molinier V."/>
            <person name="Murat C."/>
            <person name="Poggeler S."/>
            <person name="Quandt C.A."/>
            <person name="Sperisen C."/>
            <person name="Tritt A."/>
            <person name="Tisserant E."/>
            <person name="Crous P.W."/>
            <person name="Henrissat B."/>
            <person name="Nehls U."/>
            <person name="Egli S."/>
            <person name="Spatafora J.W."/>
            <person name="Grigoriev I.V."/>
            <person name="Martin F.M."/>
        </authorList>
    </citation>
    <scope>NUCLEOTIDE SEQUENCE [LARGE SCALE GENOMIC DNA]</scope>
    <source>
        <strain evidence="1 2">CBS 207.34</strain>
    </source>
</reference>
<dbReference type="AlphaFoldDB" id="A0A8E2F9Y7"/>
<name>A0A8E2F9Y7_9PEZI</name>
<protein>
    <submittedName>
        <fullName evidence="1">Uncharacterized protein</fullName>
    </submittedName>
</protein>
<sequence>MCLPFRGHAKRYDGLLSRFYRAGVDWAPSYEFITPPVHFLLRTITENPSLSMSIKSLGFTGWIKSVYHNAPGTLWKAGSEPELTGSELNAMKHLVRTTKLPEEKLWFSALGKGDVNAFVALLLSQLTELRRLHLGPDYYKENEFLHLLLSRALCPRDPTSELPMFLHLEHVCISPAAEGKQLGKSYNYKSDIYYLLHLPAVRTLDVELALERVVEDFQFSWFHSKPLTTSNLTALALRTHKIPDVAVLQAILAATPNLRTLHYEFGGFFDTNFVGYNPATDIREVNFDFGKFSHALRHIQKTLKKLKFVVSVLDLFMPFDEEPPWEWKIRKASFRDLSMLEDLTIPFVGYFGCGSHLTESPLEIWSGLPRSIRHLRFTEGLGEASAFLWCPERCLDLLETSLQDWKSFTPDLQCLDIELKKDTVKRWTQRNPGWQEELGLICERAKLSCNIEYERLTKNIYYVQ</sequence>
<gene>
    <name evidence="1" type="ORF">AOQ84DRAFT_146294</name>
</gene>
<keyword evidence="2" id="KW-1185">Reference proteome</keyword>